<organism evidence="2">
    <name type="scientific">Candidatus Iainarchaeum sp</name>
    <dbReference type="NCBI Taxonomy" id="3101447"/>
    <lineage>
        <taxon>Archaea</taxon>
        <taxon>Candidatus Iainarchaeota</taxon>
        <taxon>Candidatus Iainarchaeia</taxon>
        <taxon>Candidatus Iainarchaeales</taxon>
        <taxon>Candidatus Iainarchaeaceae</taxon>
        <taxon>Candidatus Iainarchaeum</taxon>
    </lineage>
</organism>
<accession>A0A7T9DKG5</accession>
<dbReference type="AlphaFoldDB" id="A0A7T9DKG5"/>
<dbReference type="Proteomes" id="UP000596004">
    <property type="component" value="Chromosome"/>
</dbReference>
<keyword evidence="1" id="KW-1133">Transmembrane helix</keyword>
<reference evidence="2" key="1">
    <citation type="submission" date="2020-11" db="EMBL/GenBank/DDBJ databases">
        <title>Connecting structure to function with the recovery of over 1000 high-quality activated sludge metagenome-assembled genomes encoding full-length rRNA genes using long-read sequencing.</title>
        <authorList>
            <person name="Singleton C.M."/>
            <person name="Petriglieri F."/>
            <person name="Kristensen J.M."/>
            <person name="Kirkegaard R.H."/>
            <person name="Michaelsen T.Y."/>
            <person name="Andersen M.H."/>
            <person name="Karst S.M."/>
            <person name="Dueholm M.S."/>
            <person name="Nielsen P.H."/>
            <person name="Albertsen M."/>
        </authorList>
    </citation>
    <scope>NUCLEOTIDE SEQUENCE</scope>
    <source>
        <strain evidence="2">Fred_18-Q3-R57-64_BAT3C.431</strain>
    </source>
</reference>
<gene>
    <name evidence="2" type="ORF">IPJ89_01985</name>
</gene>
<feature type="transmembrane region" description="Helical" evidence="1">
    <location>
        <begin position="6"/>
        <end position="37"/>
    </location>
</feature>
<protein>
    <submittedName>
        <fullName evidence="2">Uncharacterized protein</fullName>
    </submittedName>
</protein>
<name>A0A7T9DKG5_9ARCH</name>
<evidence type="ECO:0000313" key="2">
    <source>
        <dbReference type="EMBL" id="QQR92994.1"/>
    </source>
</evidence>
<evidence type="ECO:0000256" key="1">
    <source>
        <dbReference type="SAM" id="Phobius"/>
    </source>
</evidence>
<keyword evidence="1" id="KW-0812">Transmembrane</keyword>
<dbReference type="EMBL" id="CP064981">
    <property type="protein sequence ID" value="QQR92994.1"/>
    <property type="molecule type" value="Genomic_DNA"/>
</dbReference>
<sequence length="136" mass="14857">MNARTFLILVGIVFIGLVTKNIFWAIVAGLVFFFYAVSLGGKAVRHGVARTRTRIKTKINSDLAEMEKITGKYPAGFFDQAGKAITEKMGESMAPPGAKSYKDANHNYRWAIRDPLGKAGDAAKKFLDGLGKLFGK</sequence>
<keyword evidence="1" id="KW-0472">Membrane</keyword>
<proteinExistence type="predicted"/>